<evidence type="ECO:0000313" key="5">
    <source>
        <dbReference type="Proteomes" id="UP000054092"/>
    </source>
</evidence>
<dbReference type="PATRIC" id="fig|1184387.3.peg.1275"/>
<evidence type="ECO:0000313" key="4">
    <source>
        <dbReference type="EMBL" id="KUK80613.1"/>
    </source>
</evidence>
<dbReference type="Gene3D" id="2.130.10.10">
    <property type="entry name" value="YVTN repeat-like/Quinoprotein amine dehydrogenase"/>
    <property type="match status" value="2"/>
</dbReference>
<protein>
    <submittedName>
        <fullName evidence="4">Photosystem II stability/assembly factor-like protein</fullName>
    </submittedName>
</protein>
<sequence>MMKRSLIWTTSLLLVVFAITSCIPFPKVKTYRAWVVGQTDTNGIAMLYFSDDSGETWTRQAMDILPEGKSLEDVLSVDQNRVWACGSDGLLMKTVNGGSDWKIVEVSEVANDSFFASISVYGDRIWVSGDSGLVIFSEDNGHSWTVCDLPENGADYLIQGIHAINQNVIYAVGNKSTPRAGIVLKSENGGQNWDEIDLPNNYNDNGWIGVKATDENHIVIHGGQGHYAVTANGGKQWVTGGPLFPKDLNSLLMMDCSTYWAACDFDTIILTENSGISWEEQPSAGTSNSFLVGIDALDRNNALVVGSSAGDPRFGKILRTTDGGKNWEVVLSAEECPVSLSDVSIAEKSM</sequence>
<proteinExistence type="predicted"/>
<dbReference type="EMBL" id="LGGP01000132">
    <property type="protein sequence ID" value="KUK80613.1"/>
    <property type="molecule type" value="Genomic_DNA"/>
</dbReference>
<name>A0A101HPE8_9BACT</name>
<accession>A0A101HPE8</accession>
<organism evidence="4 5">
    <name type="scientific">Mesotoga prima</name>
    <dbReference type="NCBI Taxonomy" id="1184387"/>
    <lineage>
        <taxon>Bacteria</taxon>
        <taxon>Thermotogati</taxon>
        <taxon>Thermotogota</taxon>
        <taxon>Thermotogae</taxon>
        <taxon>Kosmotogales</taxon>
        <taxon>Kosmotogaceae</taxon>
        <taxon>Mesotoga</taxon>
    </lineage>
</organism>
<dbReference type="InterPro" id="IPR015943">
    <property type="entry name" value="WD40/YVTN_repeat-like_dom_sf"/>
</dbReference>
<evidence type="ECO:0000256" key="1">
    <source>
        <dbReference type="ARBA" id="ARBA00022531"/>
    </source>
</evidence>
<dbReference type="GO" id="GO:0015979">
    <property type="term" value="P:photosynthesis"/>
    <property type="evidence" value="ECO:0007669"/>
    <property type="project" value="UniProtKB-KW"/>
</dbReference>
<keyword evidence="2" id="KW-0604">Photosystem II</keyword>
<dbReference type="InterPro" id="IPR028203">
    <property type="entry name" value="PSII_CF48-like_dom"/>
</dbReference>
<dbReference type="Proteomes" id="UP000054092">
    <property type="component" value="Unassembled WGS sequence"/>
</dbReference>
<feature type="domain" description="Photosynthesis system II assembly factor Ycf48/Hcf136-like" evidence="3">
    <location>
        <begin position="67"/>
        <end position="194"/>
    </location>
</feature>
<dbReference type="PANTHER" id="PTHR47199">
    <property type="entry name" value="PHOTOSYSTEM II STABILITY/ASSEMBLY FACTOR HCF136, CHLOROPLASTIC"/>
    <property type="match status" value="1"/>
</dbReference>
<gene>
    <name evidence="4" type="ORF">XD94_0878</name>
</gene>
<dbReference type="SUPFAM" id="SSF110296">
    <property type="entry name" value="Oligoxyloglucan reducing end-specific cellobiohydrolase"/>
    <property type="match status" value="1"/>
</dbReference>
<evidence type="ECO:0000259" key="3">
    <source>
        <dbReference type="Pfam" id="PF14870"/>
    </source>
</evidence>
<dbReference type="AlphaFoldDB" id="A0A101HPE8"/>
<comment type="caution">
    <text evidence="4">The sequence shown here is derived from an EMBL/GenBank/DDBJ whole genome shotgun (WGS) entry which is preliminary data.</text>
</comment>
<dbReference type="SUPFAM" id="SSF50939">
    <property type="entry name" value="Sialidases"/>
    <property type="match status" value="1"/>
</dbReference>
<dbReference type="InterPro" id="IPR036278">
    <property type="entry name" value="Sialidase_sf"/>
</dbReference>
<evidence type="ECO:0000256" key="2">
    <source>
        <dbReference type="ARBA" id="ARBA00023276"/>
    </source>
</evidence>
<reference evidence="5" key="1">
    <citation type="journal article" date="2015" name="MBio">
        <title>Genome-Resolved Metagenomic Analysis Reveals Roles for Candidate Phyla and Other Microbial Community Members in Biogeochemical Transformations in Oil Reservoirs.</title>
        <authorList>
            <person name="Hu P."/>
            <person name="Tom L."/>
            <person name="Singh A."/>
            <person name="Thomas B.C."/>
            <person name="Baker B.J."/>
            <person name="Piceno Y.M."/>
            <person name="Andersen G.L."/>
            <person name="Banfield J.F."/>
        </authorList>
    </citation>
    <scope>NUCLEOTIDE SEQUENCE [LARGE SCALE GENOMIC DNA]</scope>
</reference>
<dbReference type="GO" id="GO:0009523">
    <property type="term" value="C:photosystem II"/>
    <property type="evidence" value="ECO:0007669"/>
    <property type="project" value="UniProtKB-KW"/>
</dbReference>
<dbReference type="Pfam" id="PF14870">
    <property type="entry name" value="PSII_BNR"/>
    <property type="match status" value="1"/>
</dbReference>
<dbReference type="PROSITE" id="PS51257">
    <property type="entry name" value="PROKAR_LIPOPROTEIN"/>
    <property type="match status" value="1"/>
</dbReference>
<dbReference type="PANTHER" id="PTHR47199:SF2">
    <property type="entry name" value="PHOTOSYSTEM II STABILITY_ASSEMBLY FACTOR HCF136, CHLOROPLASTIC"/>
    <property type="match status" value="1"/>
</dbReference>
<keyword evidence="1" id="KW-0602">Photosynthesis</keyword>